<gene>
    <name evidence="1" type="ORF">BV25DRAFT_1827326</name>
</gene>
<reference evidence="1" key="1">
    <citation type="submission" date="2021-03" db="EMBL/GenBank/DDBJ databases">
        <authorList>
            <consortium name="DOE Joint Genome Institute"/>
            <person name="Ahrendt S."/>
            <person name="Looney B.P."/>
            <person name="Miyauchi S."/>
            <person name="Morin E."/>
            <person name="Drula E."/>
            <person name="Courty P.E."/>
            <person name="Chicoki N."/>
            <person name="Fauchery L."/>
            <person name="Kohler A."/>
            <person name="Kuo A."/>
            <person name="Labutti K."/>
            <person name="Pangilinan J."/>
            <person name="Lipzen A."/>
            <person name="Riley R."/>
            <person name="Andreopoulos W."/>
            <person name="He G."/>
            <person name="Johnson J."/>
            <person name="Barry K.W."/>
            <person name="Grigoriev I.V."/>
            <person name="Nagy L."/>
            <person name="Hibbett D."/>
            <person name="Henrissat B."/>
            <person name="Matheny P.B."/>
            <person name="Labbe J."/>
            <person name="Martin F."/>
        </authorList>
    </citation>
    <scope>NUCLEOTIDE SEQUENCE</scope>
    <source>
        <strain evidence="1">HHB10654</strain>
    </source>
</reference>
<dbReference type="EMBL" id="MU277216">
    <property type="protein sequence ID" value="KAI0060785.1"/>
    <property type="molecule type" value="Genomic_DNA"/>
</dbReference>
<keyword evidence="2" id="KW-1185">Reference proteome</keyword>
<comment type="caution">
    <text evidence="1">The sequence shown here is derived from an EMBL/GenBank/DDBJ whole genome shotgun (WGS) entry which is preliminary data.</text>
</comment>
<accession>A0ACB8SWE8</accession>
<evidence type="ECO:0000313" key="1">
    <source>
        <dbReference type="EMBL" id="KAI0060785.1"/>
    </source>
</evidence>
<dbReference type="Proteomes" id="UP000814140">
    <property type="component" value="Unassembled WGS sequence"/>
</dbReference>
<reference evidence="1" key="2">
    <citation type="journal article" date="2022" name="New Phytol.">
        <title>Evolutionary transition to the ectomycorrhizal habit in the genomes of a hyperdiverse lineage of mushroom-forming fungi.</title>
        <authorList>
            <person name="Looney B."/>
            <person name="Miyauchi S."/>
            <person name="Morin E."/>
            <person name="Drula E."/>
            <person name="Courty P.E."/>
            <person name="Kohler A."/>
            <person name="Kuo A."/>
            <person name="LaButti K."/>
            <person name="Pangilinan J."/>
            <person name="Lipzen A."/>
            <person name="Riley R."/>
            <person name="Andreopoulos W."/>
            <person name="He G."/>
            <person name="Johnson J."/>
            <person name="Nolan M."/>
            <person name="Tritt A."/>
            <person name="Barry K.W."/>
            <person name="Grigoriev I.V."/>
            <person name="Nagy L.G."/>
            <person name="Hibbett D."/>
            <person name="Henrissat B."/>
            <person name="Matheny P.B."/>
            <person name="Labbe J."/>
            <person name="Martin F.M."/>
        </authorList>
    </citation>
    <scope>NUCLEOTIDE SEQUENCE</scope>
    <source>
        <strain evidence="1">HHB10654</strain>
    </source>
</reference>
<organism evidence="1 2">
    <name type="scientific">Artomyces pyxidatus</name>
    <dbReference type="NCBI Taxonomy" id="48021"/>
    <lineage>
        <taxon>Eukaryota</taxon>
        <taxon>Fungi</taxon>
        <taxon>Dikarya</taxon>
        <taxon>Basidiomycota</taxon>
        <taxon>Agaricomycotina</taxon>
        <taxon>Agaricomycetes</taxon>
        <taxon>Russulales</taxon>
        <taxon>Auriscalpiaceae</taxon>
        <taxon>Artomyces</taxon>
    </lineage>
</organism>
<protein>
    <submittedName>
        <fullName evidence="1">Uncharacterized protein</fullName>
    </submittedName>
</protein>
<sequence>MSYLLVRDISYSLLQSFFVRQKREHCGIQACGIDPQTTAVPRGVRRPDETPALHP</sequence>
<name>A0ACB8SWE8_9AGAM</name>
<evidence type="ECO:0000313" key="2">
    <source>
        <dbReference type="Proteomes" id="UP000814140"/>
    </source>
</evidence>
<proteinExistence type="predicted"/>